<evidence type="ECO:0000256" key="6">
    <source>
        <dbReference type="ARBA" id="ARBA00022946"/>
    </source>
</evidence>
<gene>
    <name evidence="13" type="primary">Star_1</name>
    <name evidence="13" type="ORF">ATLROG_R08437</name>
</gene>
<dbReference type="PRINTS" id="PR00978">
    <property type="entry name" value="STARPROTEIN"/>
</dbReference>
<feature type="non-terminal residue" evidence="13">
    <location>
        <position position="330"/>
    </location>
</feature>
<dbReference type="PANTHER" id="PTHR46489">
    <property type="entry name" value="STEROIDOGENIC ACUTE REGULATORY PROTEIN, MITOCHONDRIAL"/>
    <property type="match status" value="1"/>
</dbReference>
<dbReference type="GO" id="GO:0015485">
    <property type="term" value="F:cholesterol binding"/>
    <property type="evidence" value="ECO:0007669"/>
    <property type="project" value="InterPro"/>
</dbReference>
<dbReference type="UniPathway" id="UPA00296"/>
<evidence type="ECO:0000256" key="11">
    <source>
        <dbReference type="ARBA" id="ARBA00032620"/>
    </source>
</evidence>
<dbReference type="OrthoDB" id="74575at2759"/>
<evidence type="ECO:0000256" key="3">
    <source>
        <dbReference type="ARBA" id="ARBA00011279"/>
    </source>
</evidence>
<evidence type="ECO:0000256" key="2">
    <source>
        <dbReference type="ARBA" id="ARBA00004731"/>
    </source>
</evidence>
<keyword evidence="6" id="KW-0809">Transit peptide</keyword>
<evidence type="ECO:0000256" key="10">
    <source>
        <dbReference type="ARBA" id="ARBA00023250"/>
    </source>
</evidence>
<dbReference type="PROSITE" id="PS50848">
    <property type="entry name" value="START"/>
    <property type="match status" value="1"/>
</dbReference>
<dbReference type="SUPFAM" id="SSF55961">
    <property type="entry name" value="Bet v1-like"/>
    <property type="match status" value="1"/>
</dbReference>
<evidence type="ECO:0000313" key="13">
    <source>
        <dbReference type="EMBL" id="NXV81604.1"/>
    </source>
</evidence>
<feature type="non-terminal residue" evidence="13">
    <location>
        <position position="1"/>
    </location>
</feature>
<dbReference type="GO" id="GO:0005739">
    <property type="term" value="C:mitochondrion"/>
    <property type="evidence" value="ECO:0007669"/>
    <property type="project" value="UniProtKB-SubCell"/>
</dbReference>
<dbReference type="InterPro" id="IPR000799">
    <property type="entry name" value="StAR-like"/>
</dbReference>
<dbReference type="AlphaFoldDB" id="A0A7L3WZ15"/>
<dbReference type="Gene3D" id="3.30.530.20">
    <property type="match status" value="2"/>
</dbReference>
<evidence type="ECO:0000256" key="5">
    <source>
        <dbReference type="ARBA" id="ARBA00022448"/>
    </source>
</evidence>
<keyword evidence="5" id="KW-0813">Transport</keyword>
<dbReference type="SMART" id="SM00234">
    <property type="entry name" value="START"/>
    <property type="match status" value="1"/>
</dbReference>
<organism evidence="13 14">
    <name type="scientific">Atlantisia rogersi</name>
    <name type="common">Inaccessible Island rail</name>
    <dbReference type="NCBI Taxonomy" id="2478892"/>
    <lineage>
        <taxon>Eukaryota</taxon>
        <taxon>Metazoa</taxon>
        <taxon>Chordata</taxon>
        <taxon>Craniata</taxon>
        <taxon>Vertebrata</taxon>
        <taxon>Euteleostomi</taxon>
        <taxon>Archelosauria</taxon>
        <taxon>Archosauria</taxon>
        <taxon>Dinosauria</taxon>
        <taxon>Saurischia</taxon>
        <taxon>Theropoda</taxon>
        <taxon>Coelurosauria</taxon>
        <taxon>Aves</taxon>
        <taxon>Neognathae</taxon>
        <taxon>Neoaves</taxon>
        <taxon>Gruiformes</taxon>
        <taxon>Rallidae</taxon>
        <taxon>Atlantisia</taxon>
    </lineage>
</organism>
<feature type="domain" description="START" evidence="12">
    <location>
        <begin position="107"/>
        <end position="329"/>
    </location>
</feature>
<dbReference type="InterPro" id="IPR029866">
    <property type="entry name" value="StAR"/>
</dbReference>
<dbReference type="EMBL" id="VZUJ01120224">
    <property type="protein sequence ID" value="NXV81604.1"/>
    <property type="molecule type" value="Genomic_DNA"/>
</dbReference>
<evidence type="ECO:0000256" key="7">
    <source>
        <dbReference type="ARBA" id="ARBA00023055"/>
    </source>
</evidence>
<name>A0A7L3WZ15_9GRUI</name>
<dbReference type="GO" id="GO:0006694">
    <property type="term" value="P:steroid biosynthetic process"/>
    <property type="evidence" value="ECO:0007669"/>
    <property type="project" value="UniProtKB-KW"/>
</dbReference>
<comment type="pathway">
    <text evidence="2">Steroid metabolism; cholesterol metabolism.</text>
</comment>
<comment type="caution">
    <text evidence="13">The sequence shown here is derived from an EMBL/GenBank/DDBJ whole genome shotgun (WGS) entry which is preliminary data.</text>
</comment>
<evidence type="ECO:0000259" key="12">
    <source>
        <dbReference type="PROSITE" id="PS50848"/>
    </source>
</evidence>
<keyword evidence="7" id="KW-0445">Lipid transport</keyword>
<dbReference type="GO" id="GO:0008203">
    <property type="term" value="P:cholesterol metabolic process"/>
    <property type="evidence" value="ECO:0007669"/>
    <property type="project" value="UniProtKB-UniPathway"/>
</dbReference>
<keyword evidence="8" id="KW-0446">Lipid-binding</keyword>
<keyword evidence="9" id="KW-0496">Mitochondrion</keyword>
<comment type="subunit">
    <text evidence="3">May interact with TSPO.</text>
</comment>
<comment type="subcellular location">
    <subcellularLocation>
        <location evidence="1">Mitochondrion</location>
    </subcellularLocation>
</comment>
<protein>
    <recommendedName>
        <fullName evidence="4">Steroidogenic acute regulatory protein, mitochondrial</fullName>
    </recommendedName>
    <alternativeName>
        <fullName evidence="11">START domain-containing protein 1</fullName>
    </alternativeName>
</protein>
<sequence length="330" mass="36139">SGIMLQATIKLCCGIAHDHLRRLPGLKITAVAAIQKGVRGLVVRGSCHLPSKIPHYVQRVMGKETATCPDPAGDISPSRFSSMDLPYITQGEAALQQALSILQQPTGWQAETAPDAGTSVSSTALHGLGKVFRLEVVLAVPVARLHQELFERIEQMPQWNPTLSQVKVLQRVGPDTLVTHEVTAPSPGNLVGQRDFVSVRHRRKRGTGVYLVGTATHLEPLPSHKGCIRAESRLSCIVLQPLAGDPSCTRFTWLLSMDLKASATLPLRVEQPGVRIWWHPNPLRPNKTKSGVFSLPKGWIPASVVNRVLPQSQADFIKHLHLHLSTPQRQ</sequence>
<evidence type="ECO:0000256" key="9">
    <source>
        <dbReference type="ARBA" id="ARBA00023128"/>
    </source>
</evidence>
<dbReference type="PANTHER" id="PTHR46489:SF1">
    <property type="entry name" value="STEROIDOGENIC ACUTE REGULATORY PROTEIN, MITOCHONDRIAL"/>
    <property type="match status" value="1"/>
</dbReference>
<proteinExistence type="predicted"/>
<dbReference type="InterPro" id="IPR002913">
    <property type="entry name" value="START_lipid-bd_dom"/>
</dbReference>
<dbReference type="GO" id="GO:0032367">
    <property type="term" value="P:intracellular cholesterol transport"/>
    <property type="evidence" value="ECO:0007669"/>
    <property type="project" value="TreeGrafter"/>
</dbReference>
<keyword evidence="10" id="KW-0755">Steroidogenesis</keyword>
<evidence type="ECO:0000256" key="1">
    <source>
        <dbReference type="ARBA" id="ARBA00004173"/>
    </source>
</evidence>
<dbReference type="GO" id="GO:0120020">
    <property type="term" value="F:cholesterol transfer activity"/>
    <property type="evidence" value="ECO:0007669"/>
    <property type="project" value="InterPro"/>
</dbReference>
<evidence type="ECO:0000313" key="14">
    <source>
        <dbReference type="Proteomes" id="UP000518911"/>
    </source>
</evidence>
<dbReference type="Pfam" id="PF01852">
    <property type="entry name" value="START"/>
    <property type="match status" value="1"/>
</dbReference>
<evidence type="ECO:0000256" key="8">
    <source>
        <dbReference type="ARBA" id="ARBA00023121"/>
    </source>
</evidence>
<dbReference type="GO" id="GO:0050810">
    <property type="term" value="P:regulation of steroid biosynthetic process"/>
    <property type="evidence" value="ECO:0007669"/>
    <property type="project" value="TreeGrafter"/>
</dbReference>
<evidence type="ECO:0000256" key="4">
    <source>
        <dbReference type="ARBA" id="ARBA00020345"/>
    </source>
</evidence>
<reference evidence="13 14" key="1">
    <citation type="submission" date="2019-09" db="EMBL/GenBank/DDBJ databases">
        <title>Bird 10,000 Genomes (B10K) Project - Family phase.</title>
        <authorList>
            <person name="Zhang G."/>
        </authorList>
    </citation>
    <scope>NUCLEOTIDE SEQUENCE [LARGE SCALE GENOMIC DNA]</scope>
    <source>
        <strain evidence="13">OUT-0055</strain>
        <tissue evidence="13">Blood</tissue>
    </source>
</reference>
<dbReference type="Proteomes" id="UP000518911">
    <property type="component" value="Unassembled WGS sequence"/>
</dbReference>
<accession>A0A7L3WZ15</accession>
<keyword evidence="14" id="KW-1185">Reference proteome</keyword>
<dbReference type="InterPro" id="IPR023393">
    <property type="entry name" value="START-like_dom_sf"/>
</dbReference>